<dbReference type="AlphaFoldDB" id="A0A9E6RGK0"/>
<organism evidence="1 2">
    <name type="scientific">Chenggangzhangella methanolivorans</name>
    <dbReference type="NCBI Taxonomy" id="1437009"/>
    <lineage>
        <taxon>Bacteria</taxon>
        <taxon>Pseudomonadati</taxon>
        <taxon>Pseudomonadota</taxon>
        <taxon>Alphaproteobacteria</taxon>
        <taxon>Hyphomicrobiales</taxon>
        <taxon>Methylopilaceae</taxon>
        <taxon>Chenggangzhangella</taxon>
    </lineage>
</organism>
<dbReference type="Proteomes" id="UP000825701">
    <property type="component" value="Chromosome"/>
</dbReference>
<name>A0A9E6RGK0_9HYPH</name>
<dbReference type="RefSeq" id="WP_261403793.1">
    <property type="nucleotide sequence ID" value="NZ_CP081869.1"/>
</dbReference>
<dbReference type="KEGG" id="cmet:K6K41_02595"/>
<accession>A0A9E6RGK0</accession>
<evidence type="ECO:0000313" key="2">
    <source>
        <dbReference type="Proteomes" id="UP000825701"/>
    </source>
</evidence>
<reference evidence="1" key="1">
    <citation type="submission" date="2021-08" db="EMBL/GenBank/DDBJ databases">
        <authorList>
            <person name="Zhang H."/>
            <person name="Xu M."/>
            <person name="Yu Z."/>
            <person name="Yang L."/>
            <person name="Cai Y."/>
        </authorList>
    </citation>
    <scope>NUCLEOTIDE SEQUENCE</scope>
    <source>
        <strain evidence="1">CHL1</strain>
    </source>
</reference>
<proteinExistence type="predicted"/>
<protein>
    <submittedName>
        <fullName evidence="1">Uncharacterized protein</fullName>
    </submittedName>
</protein>
<sequence>MITQTAPNPKFAAKDNAQLELARMTASLALDSWSHPAPAMRSGALDPAKMVDAAKAMIAEIDAEFRFRLADRDRFDAAAPESR</sequence>
<gene>
    <name evidence="1" type="ORF">K6K41_02595</name>
</gene>
<keyword evidence="2" id="KW-1185">Reference proteome</keyword>
<dbReference type="EMBL" id="CP081869">
    <property type="protein sequence ID" value="QZO00622.1"/>
    <property type="molecule type" value="Genomic_DNA"/>
</dbReference>
<evidence type="ECO:0000313" key="1">
    <source>
        <dbReference type="EMBL" id="QZO00622.1"/>
    </source>
</evidence>